<evidence type="ECO:0000313" key="2">
    <source>
        <dbReference type="Proteomes" id="UP000617340"/>
    </source>
</evidence>
<evidence type="ECO:0000313" key="1">
    <source>
        <dbReference type="EMBL" id="KAF7389779.1"/>
    </source>
</evidence>
<keyword evidence="2" id="KW-1185">Reference proteome</keyword>
<sequence>MLAYRGVEYCRYCFTCRKLVLKVSSMNRLKAFMRDCVTNIKVFRRAGNPHEILTIVKRKKSRHLDYFKKQKNCRVTNLVITLRAKHSVFKRTTLRLFNYKRTKEKSMMTHQDADKKQLRSLPENNACPLSDNESERLFSRCLGIAQLRTSKGRRRDPKYMTLISNIFIKIHKSGSRQGPSFEKTA</sequence>
<organism evidence="1 2">
    <name type="scientific">Vespula germanica</name>
    <name type="common">German yellow jacket</name>
    <name type="synonym">Paravespula germanica</name>
    <dbReference type="NCBI Taxonomy" id="30212"/>
    <lineage>
        <taxon>Eukaryota</taxon>
        <taxon>Metazoa</taxon>
        <taxon>Ecdysozoa</taxon>
        <taxon>Arthropoda</taxon>
        <taxon>Hexapoda</taxon>
        <taxon>Insecta</taxon>
        <taxon>Pterygota</taxon>
        <taxon>Neoptera</taxon>
        <taxon>Endopterygota</taxon>
        <taxon>Hymenoptera</taxon>
        <taxon>Apocrita</taxon>
        <taxon>Aculeata</taxon>
        <taxon>Vespoidea</taxon>
        <taxon>Vespidae</taxon>
        <taxon>Vespinae</taxon>
        <taxon>Vespula</taxon>
    </lineage>
</organism>
<comment type="caution">
    <text evidence="1">The sequence shown here is derived from an EMBL/GenBank/DDBJ whole genome shotgun (WGS) entry which is preliminary data.</text>
</comment>
<proteinExistence type="predicted"/>
<accession>A0A834MZU5</accession>
<name>A0A834MZU5_VESGE</name>
<protein>
    <submittedName>
        <fullName evidence="1">Uncharacterized protein</fullName>
    </submittedName>
</protein>
<gene>
    <name evidence="1" type="ORF">HZH68_011636</name>
</gene>
<dbReference type="AlphaFoldDB" id="A0A834MZU5"/>
<dbReference type="Proteomes" id="UP000617340">
    <property type="component" value="Unassembled WGS sequence"/>
</dbReference>
<dbReference type="EMBL" id="JACSDZ010000012">
    <property type="protein sequence ID" value="KAF7389779.1"/>
    <property type="molecule type" value="Genomic_DNA"/>
</dbReference>
<reference evidence="1" key="1">
    <citation type="journal article" date="2020" name="G3 (Bethesda)">
        <title>High-Quality Assemblies for Three Invasive Social Wasps from the &lt;i&gt;Vespula&lt;/i&gt; Genus.</title>
        <authorList>
            <person name="Harrop T.W.R."/>
            <person name="Guhlin J."/>
            <person name="McLaughlin G.M."/>
            <person name="Permina E."/>
            <person name="Stockwell P."/>
            <person name="Gilligan J."/>
            <person name="Le Lec M.F."/>
            <person name="Gruber M.A.M."/>
            <person name="Quinn O."/>
            <person name="Lovegrove M."/>
            <person name="Duncan E.J."/>
            <person name="Remnant E.J."/>
            <person name="Van Eeckhoven J."/>
            <person name="Graham B."/>
            <person name="Knapp R.A."/>
            <person name="Langford K.W."/>
            <person name="Kronenberg Z."/>
            <person name="Press M.O."/>
            <person name="Eacker S.M."/>
            <person name="Wilson-Rankin E.E."/>
            <person name="Purcell J."/>
            <person name="Lester P.J."/>
            <person name="Dearden P.K."/>
        </authorList>
    </citation>
    <scope>NUCLEOTIDE SEQUENCE</scope>
    <source>
        <strain evidence="1">Linc-1</strain>
    </source>
</reference>